<dbReference type="CDD" id="cd09583">
    <property type="entry name" value="SAM_Atherin-like"/>
    <property type="match status" value="1"/>
</dbReference>
<dbReference type="GO" id="GO:0042393">
    <property type="term" value="F:histone binding"/>
    <property type="evidence" value="ECO:0007669"/>
    <property type="project" value="TreeGrafter"/>
</dbReference>
<proteinExistence type="predicted"/>
<evidence type="ECO:0000256" key="5">
    <source>
        <dbReference type="SAM" id="MobiDB-lite"/>
    </source>
</evidence>
<feature type="domain" description="SAMD1-like winged helix (WH)" evidence="7">
    <location>
        <begin position="1"/>
        <end position="74"/>
    </location>
</feature>
<name>A0A8C9V7T7_SCLFO</name>
<evidence type="ECO:0000256" key="3">
    <source>
        <dbReference type="ARBA" id="ARBA00022853"/>
    </source>
</evidence>
<dbReference type="GO" id="GO:0003677">
    <property type="term" value="F:DNA binding"/>
    <property type="evidence" value="ECO:0007669"/>
    <property type="project" value="InterPro"/>
</dbReference>
<evidence type="ECO:0000313" key="9">
    <source>
        <dbReference type="Proteomes" id="UP000694397"/>
    </source>
</evidence>
<dbReference type="Ensembl" id="ENSSFOT00015030860.2">
    <property type="protein sequence ID" value="ENSSFOP00015030513.2"/>
    <property type="gene ID" value="ENSSFOG00015019580.2"/>
</dbReference>
<feature type="compositionally biased region" description="Pro residues" evidence="5">
    <location>
        <begin position="442"/>
        <end position="452"/>
    </location>
</feature>
<keyword evidence="4" id="KW-0539">Nucleus</keyword>
<evidence type="ECO:0000259" key="6">
    <source>
        <dbReference type="PROSITE" id="PS50105"/>
    </source>
</evidence>
<dbReference type="Proteomes" id="UP000694397">
    <property type="component" value="Chromosome 1"/>
</dbReference>
<dbReference type="GeneTree" id="ENSGT00530000063936"/>
<feature type="domain" description="SAM" evidence="6">
    <location>
        <begin position="635"/>
        <end position="683"/>
    </location>
</feature>
<evidence type="ECO:0000256" key="1">
    <source>
        <dbReference type="ARBA" id="ARBA00004123"/>
    </source>
</evidence>
<reference evidence="8 9" key="1">
    <citation type="submission" date="2019-04" db="EMBL/GenBank/DDBJ databases">
        <authorList>
            <consortium name="Wellcome Sanger Institute Data Sharing"/>
        </authorList>
    </citation>
    <scope>NUCLEOTIDE SEQUENCE [LARGE SCALE GENOMIC DNA]</scope>
</reference>
<keyword evidence="3" id="KW-0156">Chromatin regulator</keyword>
<dbReference type="InterPro" id="IPR050548">
    <property type="entry name" value="PcG_chromatin_remod_factors"/>
</dbReference>
<feature type="compositionally biased region" description="Low complexity" evidence="5">
    <location>
        <begin position="471"/>
        <end position="493"/>
    </location>
</feature>
<dbReference type="InterPro" id="IPR048589">
    <property type="entry name" value="SAMD1-like_WH"/>
</dbReference>
<dbReference type="AlphaFoldDB" id="A0A8C9V7T7"/>
<dbReference type="InterPro" id="IPR056983">
    <property type="entry name" value="SAMD1-like_SHD"/>
</dbReference>
<dbReference type="InterPro" id="IPR001660">
    <property type="entry name" value="SAM"/>
</dbReference>
<dbReference type="GeneID" id="108919694"/>
<protein>
    <submittedName>
        <fullName evidence="8">Atherin-like</fullName>
    </submittedName>
</protein>
<dbReference type="Pfam" id="PF00536">
    <property type="entry name" value="SAM_1"/>
    <property type="match status" value="1"/>
</dbReference>
<dbReference type="GO" id="GO:0045892">
    <property type="term" value="P:negative regulation of DNA-templated transcription"/>
    <property type="evidence" value="ECO:0007669"/>
    <property type="project" value="TreeGrafter"/>
</dbReference>
<dbReference type="InterPro" id="IPR013761">
    <property type="entry name" value="SAM/pointed_sf"/>
</dbReference>
<dbReference type="Gene3D" id="1.10.150.50">
    <property type="entry name" value="Transcription Factor, Ets-1"/>
    <property type="match status" value="1"/>
</dbReference>
<dbReference type="RefSeq" id="XP_029107986.1">
    <property type="nucleotide sequence ID" value="XM_029252153.1"/>
</dbReference>
<comment type="subcellular location">
    <subcellularLocation>
        <location evidence="1">Nucleus</location>
    </subcellularLocation>
</comment>
<dbReference type="Pfam" id="PF24971">
    <property type="entry name" value="SAMD1_SHD"/>
    <property type="match status" value="1"/>
</dbReference>
<feature type="region of interest" description="Disordered" evidence="5">
    <location>
        <begin position="366"/>
        <end position="520"/>
    </location>
</feature>
<dbReference type="OrthoDB" id="10004495at2759"/>
<dbReference type="SUPFAM" id="SSF47769">
    <property type="entry name" value="SAM/Pointed domain"/>
    <property type="match status" value="1"/>
</dbReference>
<dbReference type="GO" id="GO:0006325">
    <property type="term" value="P:chromatin organization"/>
    <property type="evidence" value="ECO:0007669"/>
    <property type="project" value="UniProtKB-KW"/>
</dbReference>
<dbReference type="GO" id="GO:0003682">
    <property type="term" value="F:chromatin binding"/>
    <property type="evidence" value="ECO:0007669"/>
    <property type="project" value="TreeGrafter"/>
</dbReference>
<sequence>MSEPRYRDWILETIDSLRSRKARPDLERICRMVRRRYGWDADRTCAELEKLIQEQTVLRVSYKGSISYRNAAKVQRKSRKKPEPPPPPLPGEPRALPAETQGGCVGDGGGGGAHGPGDSEDAREPRCFPERTEAARCPDPPEHPQQPERSGGTGETPPQREPDPNSNPSPNNNCPSPSPSASSPASGNGGARSPARDRRQERQKGGSAAGKTRAARGAEGGSAAHEGSGDKSGKSCALAHPGSGHPPRHKQHATLKPGAVRLAAKGGRRGGAEPDGADLGDRLVASVRTLAEKSRGGGAATTAAAAAAAARGHAPLGLKEILGFLSSQERLAQEKLTRSRVKVVLEREVARGRLRRTRFGNITLPVSARPRPIAPGAPKSSARALKSAPRERPATEKVELREEEPMETHNAEEEGGKCSRRGHDGGNETPCSLDSPSMDAPDPTPIPPPLLPCPTVQSDMADAHPGPTGTSQPPSSSSSSPSSSSSLFSSSSSCVAPKQEGGAVEMCPGSSCPAEHEQQELQADTAGGAEGGLPLRAVCPSTGGTELGVEENAVTPDQLASNAQDQVMAEPEEELQTSCVPANGCSDFKVEGGVASCLLTPTSSPQDLGAATKEQRLNGEVMVKMEKSAQNPVEWTVSDVVSYFVAAGFPEQAAAFRTQEIDGKSLLLMQRNDVLTGLSIRLGPALKIYERHVKVLQRSHFQDDSALC</sequence>
<keyword evidence="2" id="KW-0597">Phosphoprotein</keyword>
<dbReference type="PANTHER" id="PTHR12247">
    <property type="entry name" value="POLYCOMB GROUP PROTEIN"/>
    <property type="match status" value="1"/>
</dbReference>
<feature type="compositionally biased region" description="Low complexity" evidence="5">
    <location>
        <begin position="215"/>
        <end position="226"/>
    </location>
</feature>
<feature type="compositionally biased region" description="Gly residues" evidence="5">
    <location>
        <begin position="103"/>
        <end position="115"/>
    </location>
</feature>
<feature type="region of interest" description="Disordered" evidence="5">
    <location>
        <begin position="64"/>
        <end position="256"/>
    </location>
</feature>
<dbReference type="GO" id="GO:0005634">
    <property type="term" value="C:nucleus"/>
    <property type="evidence" value="ECO:0007669"/>
    <property type="project" value="UniProtKB-SubCell"/>
</dbReference>
<dbReference type="Pfam" id="PF21524">
    <property type="entry name" value="SAMD1_WH"/>
    <property type="match status" value="1"/>
</dbReference>
<dbReference type="PROSITE" id="PS50105">
    <property type="entry name" value="SAM_DOMAIN"/>
    <property type="match status" value="1"/>
</dbReference>
<dbReference type="PROSITE" id="PS52014">
    <property type="entry name" value="SAMD1_WH"/>
    <property type="match status" value="1"/>
</dbReference>
<feature type="compositionally biased region" description="Basic and acidic residues" evidence="5">
    <location>
        <begin position="406"/>
        <end position="426"/>
    </location>
</feature>
<evidence type="ECO:0000256" key="2">
    <source>
        <dbReference type="ARBA" id="ARBA00022553"/>
    </source>
</evidence>
<accession>A0A8C9V7T7</accession>
<reference evidence="8" key="2">
    <citation type="submission" date="2025-08" db="UniProtKB">
        <authorList>
            <consortium name="Ensembl"/>
        </authorList>
    </citation>
    <scope>IDENTIFICATION</scope>
</reference>
<gene>
    <name evidence="8" type="primary">samd1b</name>
</gene>
<dbReference type="PANTHER" id="PTHR12247:SF139">
    <property type="entry name" value="ATHERIN-RELATED"/>
    <property type="match status" value="1"/>
</dbReference>
<feature type="compositionally biased region" description="Basic and acidic residues" evidence="5">
    <location>
        <begin position="388"/>
        <end position="400"/>
    </location>
</feature>
<reference evidence="8" key="3">
    <citation type="submission" date="2025-09" db="UniProtKB">
        <authorList>
            <consortium name="Ensembl"/>
        </authorList>
    </citation>
    <scope>IDENTIFICATION</scope>
</reference>
<dbReference type="SMART" id="SM00454">
    <property type="entry name" value="SAM"/>
    <property type="match status" value="1"/>
</dbReference>
<evidence type="ECO:0000256" key="4">
    <source>
        <dbReference type="ARBA" id="ARBA00023242"/>
    </source>
</evidence>
<evidence type="ECO:0000313" key="8">
    <source>
        <dbReference type="Ensembl" id="ENSSFOP00015030513.2"/>
    </source>
</evidence>
<organism evidence="8 9">
    <name type="scientific">Scleropages formosus</name>
    <name type="common">Asian bonytongue</name>
    <name type="synonym">Osteoglossum formosum</name>
    <dbReference type="NCBI Taxonomy" id="113540"/>
    <lineage>
        <taxon>Eukaryota</taxon>
        <taxon>Metazoa</taxon>
        <taxon>Chordata</taxon>
        <taxon>Craniata</taxon>
        <taxon>Vertebrata</taxon>
        <taxon>Euteleostomi</taxon>
        <taxon>Actinopterygii</taxon>
        <taxon>Neopterygii</taxon>
        <taxon>Teleostei</taxon>
        <taxon>Osteoglossocephala</taxon>
        <taxon>Osteoglossomorpha</taxon>
        <taxon>Osteoglossiformes</taxon>
        <taxon>Osteoglossidae</taxon>
        <taxon>Scleropages</taxon>
    </lineage>
</organism>
<feature type="compositionally biased region" description="Basic and acidic residues" evidence="5">
    <location>
        <begin position="120"/>
        <end position="146"/>
    </location>
</feature>
<keyword evidence="9" id="KW-1185">Reference proteome</keyword>
<evidence type="ECO:0000259" key="7">
    <source>
        <dbReference type="PROSITE" id="PS52014"/>
    </source>
</evidence>
<feature type="compositionally biased region" description="Basic and acidic residues" evidence="5">
    <location>
        <begin position="194"/>
        <end position="204"/>
    </location>
</feature>
<feature type="compositionally biased region" description="Low complexity" evidence="5">
    <location>
        <begin position="164"/>
        <end position="186"/>
    </location>
</feature>